<dbReference type="EMBL" id="FPCA01000002">
    <property type="protein sequence ID" value="SFU69328.1"/>
    <property type="molecule type" value="Genomic_DNA"/>
</dbReference>
<dbReference type="PANTHER" id="PTHR10545:SF29">
    <property type="entry name" value="GH14572P-RELATED"/>
    <property type="match status" value="1"/>
</dbReference>
<dbReference type="InterPro" id="IPR000182">
    <property type="entry name" value="GNAT_dom"/>
</dbReference>
<evidence type="ECO:0000313" key="5">
    <source>
        <dbReference type="EMBL" id="SFU69328.1"/>
    </source>
</evidence>
<gene>
    <name evidence="5" type="ORF">SAMN04487941_2015</name>
</gene>
<dbReference type="CDD" id="cd04301">
    <property type="entry name" value="NAT_SF"/>
    <property type="match status" value="1"/>
</dbReference>
<proteinExistence type="inferred from homology"/>
<organism evidence="5 6">
    <name type="scientific">Pontibacter akesuensis</name>
    <dbReference type="NCBI Taxonomy" id="388950"/>
    <lineage>
        <taxon>Bacteria</taxon>
        <taxon>Pseudomonadati</taxon>
        <taxon>Bacteroidota</taxon>
        <taxon>Cytophagia</taxon>
        <taxon>Cytophagales</taxon>
        <taxon>Hymenobacteraceae</taxon>
        <taxon>Pontibacter</taxon>
    </lineage>
</organism>
<dbReference type="AlphaFoldDB" id="A0A1I7I8S0"/>
<evidence type="ECO:0000256" key="3">
    <source>
        <dbReference type="ARBA" id="ARBA00023315"/>
    </source>
</evidence>
<name>A0A1I7I8S0_9BACT</name>
<evidence type="ECO:0000259" key="4">
    <source>
        <dbReference type="PROSITE" id="PS51186"/>
    </source>
</evidence>
<evidence type="ECO:0000313" key="6">
    <source>
        <dbReference type="Proteomes" id="UP000182491"/>
    </source>
</evidence>
<comment type="similarity">
    <text evidence="1">Belongs to the acetyltransferase family.</text>
</comment>
<dbReference type="PROSITE" id="PS51186">
    <property type="entry name" value="GNAT"/>
    <property type="match status" value="1"/>
</dbReference>
<reference evidence="6" key="1">
    <citation type="submission" date="2016-10" db="EMBL/GenBank/DDBJ databases">
        <authorList>
            <person name="Varghese N."/>
        </authorList>
    </citation>
    <scope>NUCLEOTIDE SEQUENCE [LARGE SCALE GENOMIC DNA]</scope>
    <source>
        <strain evidence="6">DSM 18820</strain>
    </source>
</reference>
<sequence length="165" mass="19018">MIKKTTDIEMVEIRRGTIDDLPQVHALIKELAEFERAPQEVTTTIYEMERDGFGENPIFKFFVAEGENGIVGIALYYTAYSTWKGRTLYLEDLVVTEFMRRTGVGRKLFNAVAQEAKETGAKRFRWQVLDWNEPAIAFYKKIGAELSSEWLTCTLTEEQIQQYAG</sequence>
<dbReference type="Proteomes" id="UP000182491">
    <property type="component" value="Unassembled WGS sequence"/>
</dbReference>
<accession>A0A1I7I8S0</accession>
<dbReference type="PANTHER" id="PTHR10545">
    <property type="entry name" value="DIAMINE N-ACETYLTRANSFERASE"/>
    <property type="match status" value="1"/>
</dbReference>
<dbReference type="STRING" id="388950.GCA_001611675_01527"/>
<dbReference type="RefSeq" id="WP_229802098.1">
    <property type="nucleotide sequence ID" value="NZ_BMXC01000002.1"/>
</dbReference>
<dbReference type="Pfam" id="PF00583">
    <property type="entry name" value="Acetyltransf_1"/>
    <property type="match status" value="1"/>
</dbReference>
<dbReference type="FunFam" id="3.40.630.30:FF:000064">
    <property type="entry name" value="GNAT family acetyltransferase"/>
    <property type="match status" value="1"/>
</dbReference>
<keyword evidence="6" id="KW-1185">Reference proteome</keyword>
<evidence type="ECO:0000256" key="2">
    <source>
        <dbReference type="ARBA" id="ARBA00022679"/>
    </source>
</evidence>
<keyword evidence="3" id="KW-0012">Acyltransferase</keyword>
<dbReference type="GO" id="GO:0008080">
    <property type="term" value="F:N-acetyltransferase activity"/>
    <property type="evidence" value="ECO:0007669"/>
    <property type="project" value="TreeGrafter"/>
</dbReference>
<dbReference type="InterPro" id="IPR051016">
    <property type="entry name" value="Diverse_Substrate_AcTransf"/>
</dbReference>
<keyword evidence="2" id="KW-0808">Transferase</keyword>
<dbReference type="SUPFAM" id="SSF55729">
    <property type="entry name" value="Acyl-CoA N-acyltransferases (Nat)"/>
    <property type="match status" value="1"/>
</dbReference>
<protein>
    <submittedName>
        <fullName evidence="5">N-acetylglutamate synthase, GNAT family</fullName>
    </submittedName>
</protein>
<dbReference type="InterPro" id="IPR016181">
    <property type="entry name" value="Acyl_CoA_acyltransferase"/>
</dbReference>
<evidence type="ECO:0000256" key="1">
    <source>
        <dbReference type="ARBA" id="ARBA00008694"/>
    </source>
</evidence>
<dbReference type="Gene3D" id="3.40.630.30">
    <property type="match status" value="1"/>
</dbReference>
<feature type="domain" description="N-acetyltransferase" evidence="4">
    <location>
        <begin position="11"/>
        <end position="165"/>
    </location>
</feature>